<protein>
    <submittedName>
        <fullName evidence="1">Uncharacterized protein</fullName>
    </submittedName>
</protein>
<gene>
    <name evidence="1" type="ORF">GPL20_28315</name>
</gene>
<keyword evidence="2" id="KW-1185">Reference proteome</keyword>
<organism evidence="1 2">
    <name type="scientific">Bradyrhizobium cajani</name>
    <dbReference type="NCBI Taxonomy" id="1928661"/>
    <lineage>
        <taxon>Bacteria</taxon>
        <taxon>Pseudomonadati</taxon>
        <taxon>Pseudomonadota</taxon>
        <taxon>Alphaproteobacteria</taxon>
        <taxon>Hyphomicrobiales</taxon>
        <taxon>Nitrobacteraceae</taxon>
        <taxon>Bradyrhizobium</taxon>
    </lineage>
</organism>
<dbReference type="EMBL" id="WQNE01000029">
    <property type="protein sequence ID" value="MVT76903.1"/>
    <property type="molecule type" value="Genomic_DNA"/>
</dbReference>
<reference evidence="1 2" key="1">
    <citation type="submission" date="2019-12" db="EMBL/GenBank/DDBJ databases">
        <title>Draft genome sequences Bradyrhizobium cajani AMBPC1010, Bradyrhizobium pachyrhizi AMBPC1040 and Bradyrhizobium yuanmingense ALSPC3051, three plant growth promoting strains isolated from nodules of Cajanus cajan L. in Dominican Republic.</title>
        <authorList>
            <person name="Flores-Felix J.D."/>
            <person name="Araujo J."/>
            <person name="Diaz-Alcantara C."/>
            <person name="Gonzalez-Andres F."/>
            <person name="Velazquez E."/>
        </authorList>
    </citation>
    <scope>NUCLEOTIDE SEQUENCE [LARGE SCALE GENOMIC DNA]</scope>
    <source>
        <strain evidence="1 2">1010</strain>
    </source>
</reference>
<accession>A0A844TCY4</accession>
<proteinExistence type="predicted"/>
<comment type="caution">
    <text evidence="1">The sequence shown here is derived from an EMBL/GenBank/DDBJ whole genome shotgun (WGS) entry which is preliminary data.</text>
</comment>
<name>A0A844TCY4_9BRAD</name>
<evidence type="ECO:0000313" key="2">
    <source>
        <dbReference type="Proteomes" id="UP000449969"/>
    </source>
</evidence>
<sequence length="139" mass="14231">MVALELGNQAGAGAMLVNHNHVAAAGGRLLLRGGGRSLCRTAGRRWRAATKFRARRLRDGTCHISGDISNGTTTVAAVFATIPDAAFYPKHVCIRSGPNSTSGVVNLGINNGSGAMSFRSTGDAAGTGILCTHMGAPIN</sequence>
<evidence type="ECO:0000313" key="1">
    <source>
        <dbReference type="EMBL" id="MVT76903.1"/>
    </source>
</evidence>
<dbReference type="AlphaFoldDB" id="A0A844TCY4"/>
<dbReference type="Proteomes" id="UP000449969">
    <property type="component" value="Unassembled WGS sequence"/>
</dbReference>
<dbReference type="RefSeq" id="WP_157333846.1">
    <property type="nucleotide sequence ID" value="NZ_JANADL010000006.1"/>
</dbReference>